<evidence type="ECO:0000256" key="5">
    <source>
        <dbReference type="ARBA" id="ARBA00022692"/>
    </source>
</evidence>
<keyword evidence="9 13" id="KW-0472">Membrane</keyword>
<name>A0ABV9QLP8_9FIRM</name>
<dbReference type="InterPro" id="IPR005864">
    <property type="entry name" value="ATP_synth_F0_bsu_bac"/>
</dbReference>
<dbReference type="InterPro" id="IPR002146">
    <property type="entry name" value="ATP_synth_b/b'su_bac/chlpt"/>
</dbReference>
<dbReference type="InterPro" id="IPR028987">
    <property type="entry name" value="ATP_synth_B-like_membr_sf"/>
</dbReference>
<dbReference type="CDD" id="cd06503">
    <property type="entry name" value="ATP-synt_Fo_b"/>
    <property type="match status" value="1"/>
</dbReference>
<organism evidence="16 17">
    <name type="scientific">Filifactor villosus</name>
    <dbReference type="NCBI Taxonomy" id="29374"/>
    <lineage>
        <taxon>Bacteria</taxon>
        <taxon>Bacillati</taxon>
        <taxon>Bacillota</taxon>
        <taxon>Clostridia</taxon>
        <taxon>Peptostreptococcales</taxon>
        <taxon>Filifactoraceae</taxon>
        <taxon>Filifactor</taxon>
    </lineage>
</organism>
<keyword evidence="10 13" id="KW-0066">ATP synthesis</keyword>
<proteinExistence type="inferred from homology"/>
<comment type="function">
    <text evidence="11 13">F(1)F(0) ATP synthase produces ATP from ADP in the presence of a proton or sodium gradient. F-type ATPases consist of two structural domains, F(1) containing the extramembraneous catalytic core and F(0) containing the membrane proton channel, linked together by a central stalk and a peripheral stalk. During catalysis, ATP synthesis in the catalytic domain of F(1) is coupled via a rotary mechanism of the central stalk subunits to proton translocation.</text>
</comment>
<dbReference type="EMBL" id="JBHSHL010000003">
    <property type="protein sequence ID" value="MFC4803601.1"/>
    <property type="molecule type" value="Genomic_DNA"/>
</dbReference>
<feature type="transmembrane region" description="Helical" evidence="13">
    <location>
        <begin position="12"/>
        <end position="30"/>
    </location>
</feature>
<keyword evidence="17" id="KW-1185">Reference proteome</keyword>
<evidence type="ECO:0000256" key="15">
    <source>
        <dbReference type="SAM" id="Coils"/>
    </source>
</evidence>
<evidence type="ECO:0000256" key="2">
    <source>
        <dbReference type="ARBA" id="ARBA00022448"/>
    </source>
</evidence>
<comment type="function">
    <text evidence="13">Component of the F(0) channel, it forms part of the peripheral stalk, linking F(1) to F(0).</text>
</comment>
<evidence type="ECO:0000256" key="9">
    <source>
        <dbReference type="ARBA" id="ARBA00023136"/>
    </source>
</evidence>
<dbReference type="Proteomes" id="UP001595916">
    <property type="component" value="Unassembled WGS sequence"/>
</dbReference>
<evidence type="ECO:0000256" key="7">
    <source>
        <dbReference type="ARBA" id="ARBA00022989"/>
    </source>
</evidence>
<dbReference type="HAMAP" id="MF_01398">
    <property type="entry name" value="ATP_synth_b_bprime"/>
    <property type="match status" value="1"/>
</dbReference>
<dbReference type="RefSeq" id="WP_379787046.1">
    <property type="nucleotide sequence ID" value="NZ_JBHSHL010000003.1"/>
</dbReference>
<accession>A0ABV9QLP8</accession>
<keyword evidence="3 13" id="KW-1003">Cell membrane</keyword>
<comment type="similarity">
    <text evidence="1 13 14">Belongs to the ATPase B chain family.</text>
</comment>
<comment type="caution">
    <text evidence="16">The sequence shown here is derived from an EMBL/GenBank/DDBJ whole genome shotgun (WGS) entry which is preliminary data.</text>
</comment>
<keyword evidence="4 13" id="KW-0138">CF(0)</keyword>
<evidence type="ECO:0000256" key="3">
    <source>
        <dbReference type="ARBA" id="ARBA00022475"/>
    </source>
</evidence>
<protein>
    <recommendedName>
        <fullName evidence="13">ATP synthase subunit b</fullName>
    </recommendedName>
    <alternativeName>
        <fullName evidence="13">ATP synthase F(0) sector subunit b</fullName>
    </alternativeName>
    <alternativeName>
        <fullName evidence="13">ATPase subunit I</fullName>
    </alternativeName>
    <alternativeName>
        <fullName evidence="13">F-type ATPase subunit b</fullName>
        <shortName evidence="13">F-ATPase subunit b</shortName>
    </alternativeName>
</protein>
<keyword evidence="5 13" id="KW-0812">Transmembrane</keyword>
<keyword evidence="15" id="KW-0175">Coiled coil</keyword>
<evidence type="ECO:0000313" key="17">
    <source>
        <dbReference type="Proteomes" id="UP001595916"/>
    </source>
</evidence>
<sequence>MNLIKEGLVALGGWQILLTMLNTLVLYLGLKRFLFEPVKNFMDERTKSIEDQISQAQEKEELADKKLSDYEERIKNAKEEGREIVRLARQNAEKQHDEIVEHAKAEAEQIFKKKQEQLKREKQQAVHSIKNEIGDIALMVAEKVIQKNLTTQDQSQLIDEFINSVGDTKWEN</sequence>
<evidence type="ECO:0000256" key="11">
    <source>
        <dbReference type="ARBA" id="ARBA00025198"/>
    </source>
</evidence>
<evidence type="ECO:0000256" key="4">
    <source>
        <dbReference type="ARBA" id="ARBA00022547"/>
    </source>
</evidence>
<evidence type="ECO:0000256" key="8">
    <source>
        <dbReference type="ARBA" id="ARBA00023065"/>
    </source>
</evidence>
<dbReference type="Pfam" id="PF00430">
    <property type="entry name" value="ATP-synt_B"/>
    <property type="match status" value="1"/>
</dbReference>
<evidence type="ECO:0000313" key="16">
    <source>
        <dbReference type="EMBL" id="MFC4803601.1"/>
    </source>
</evidence>
<keyword evidence="8 13" id="KW-0406">Ion transport</keyword>
<gene>
    <name evidence="13 16" type="primary">atpF</name>
    <name evidence="16" type="ORF">ACFO4R_00760</name>
</gene>
<dbReference type="PANTHER" id="PTHR33445">
    <property type="entry name" value="ATP SYNTHASE SUBUNIT B', CHLOROPLASTIC"/>
    <property type="match status" value="1"/>
</dbReference>
<feature type="coiled-coil region" evidence="15">
    <location>
        <begin position="39"/>
        <end position="132"/>
    </location>
</feature>
<dbReference type="SUPFAM" id="SSF81573">
    <property type="entry name" value="F1F0 ATP synthase subunit B, membrane domain"/>
    <property type="match status" value="1"/>
</dbReference>
<dbReference type="InterPro" id="IPR050059">
    <property type="entry name" value="ATP_synthase_B_chain"/>
</dbReference>
<keyword evidence="2 13" id="KW-0813">Transport</keyword>
<evidence type="ECO:0000256" key="1">
    <source>
        <dbReference type="ARBA" id="ARBA00005513"/>
    </source>
</evidence>
<evidence type="ECO:0000256" key="14">
    <source>
        <dbReference type="RuleBase" id="RU003848"/>
    </source>
</evidence>
<reference evidence="17" key="1">
    <citation type="journal article" date="2019" name="Int. J. Syst. Evol. Microbiol.">
        <title>The Global Catalogue of Microorganisms (GCM) 10K type strain sequencing project: providing services to taxonomists for standard genome sequencing and annotation.</title>
        <authorList>
            <consortium name="The Broad Institute Genomics Platform"/>
            <consortium name="The Broad Institute Genome Sequencing Center for Infectious Disease"/>
            <person name="Wu L."/>
            <person name="Ma J."/>
        </authorList>
    </citation>
    <scope>NUCLEOTIDE SEQUENCE [LARGE SCALE GENOMIC DNA]</scope>
    <source>
        <strain evidence="17">CCUG 46385</strain>
    </source>
</reference>
<keyword evidence="6 13" id="KW-0375">Hydrogen ion transport</keyword>
<keyword evidence="7 13" id="KW-1133">Transmembrane helix</keyword>
<evidence type="ECO:0000256" key="10">
    <source>
        <dbReference type="ARBA" id="ARBA00023310"/>
    </source>
</evidence>
<dbReference type="NCBIfam" id="TIGR01144">
    <property type="entry name" value="ATP_synt_b"/>
    <property type="match status" value="1"/>
</dbReference>
<evidence type="ECO:0000256" key="6">
    <source>
        <dbReference type="ARBA" id="ARBA00022781"/>
    </source>
</evidence>
<evidence type="ECO:0000256" key="12">
    <source>
        <dbReference type="ARBA" id="ARBA00037847"/>
    </source>
</evidence>
<dbReference type="PANTHER" id="PTHR33445:SF1">
    <property type="entry name" value="ATP SYNTHASE SUBUNIT B"/>
    <property type="match status" value="1"/>
</dbReference>
<comment type="subcellular location">
    <subcellularLocation>
        <location evidence="13">Cell membrane</location>
        <topology evidence="13">Single-pass membrane protein</topology>
    </subcellularLocation>
    <subcellularLocation>
        <location evidence="12">Endomembrane system</location>
        <topology evidence="12">Single-pass membrane protein</topology>
    </subcellularLocation>
</comment>
<comment type="subunit">
    <text evidence="13">F-type ATPases have 2 components, F(1) - the catalytic core - and F(0) - the membrane proton channel. F(1) has five subunits: alpha(3), beta(3), gamma(1), delta(1), epsilon(1). F(0) has three main subunits: a(1), b(2) and c(10-14). The alpha and beta chains form an alternating ring which encloses part of the gamma chain. F(1) is attached to F(0) by a central stalk formed by the gamma and epsilon chains, while a peripheral stalk is formed by the delta and b chains.</text>
</comment>
<evidence type="ECO:0000256" key="13">
    <source>
        <dbReference type="HAMAP-Rule" id="MF_01398"/>
    </source>
</evidence>